<name>A0A226DDH1_FOLCA</name>
<proteinExistence type="predicted"/>
<feature type="compositionally biased region" description="Basic residues" evidence="1">
    <location>
        <begin position="1"/>
        <end position="13"/>
    </location>
</feature>
<dbReference type="OrthoDB" id="6784356at2759"/>
<evidence type="ECO:0000313" key="3">
    <source>
        <dbReference type="Proteomes" id="UP000198287"/>
    </source>
</evidence>
<evidence type="ECO:0008006" key="4">
    <source>
        <dbReference type="Google" id="ProtNLM"/>
    </source>
</evidence>
<dbReference type="PANTHER" id="PTHR34153">
    <property type="entry name" value="SI:CH211-262H13.3-RELATED-RELATED"/>
    <property type="match status" value="1"/>
</dbReference>
<keyword evidence="3" id="KW-1185">Reference proteome</keyword>
<evidence type="ECO:0000256" key="1">
    <source>
        <dbReference type="SAM" id="MobiDB-lite"/>
    </source>
</evidence>
<dbReference type="Proteomes" id="UP000198287">
    <property type="component" value="Unassembled WGS sequence"/>
</dbReference>
<sequence length="499" mass="56220">MRKTILGKRRRQQIAKEQARQLEFPPVPEISSLSPVEDDRNFESQGESGSDNDEDRDVGSENEDVSFLSADNEVQPPERQQIPSLQQRSVLEELKLWGVNLNVNNQQFSALLKILKRHHCFEKFPSDCRSLLLARDKPKIQPLPPEKGGISFEVFPEKWLHGEGLCYWPKSDQQKAIRLQRDPDKSWNLFPIEAVLGKYDTFDKALKKVKIAVEKSDLESEAEEEMTRLRQRSTDLFKSVVTAQAPPPRNSLLPPPFPSLILADGSGITGACSPSSSDSEVVDHDLRDNRDGVMHSSLNELMRPSVEQMRADSGCRELIGAPDNDIPFLLMAIIKKQWYALIINLGQDLKLVKLSITNLENKLDRLRLAGAAKAGKPYLDPLKSPLTSMESFTDYDAGLEGEKYDFKVIKLKDCGGLSVTDAVGRMMKKIMSNELGTKISLKGMKNNFNFSSTQFIKCVREACLLISDINATEQNVEHAVGEWLRHSGDRLKTETTRKK</sequence>
<gene>
    <name evidence="2" type="ORF">Fcan01_22340</name>
</gene>
<dbReference type="PANTHER" id="PTHR34153:SF2">
    <property type="entry name" value="SI:CH211-262H13.3-RELATED"/>
    <property type="match status" value="1"/>
</dbReference>
<feature type="compositionally biased region" description="Acidic residues" evidence="1">
    <location>
        <begin position="50"/>
        <end position="64"/>
    </location>
</feature>
<dbReference type="AlphaFoldDB" id="A0A226DDH1"/>
<dbReference type="EMBL" id="LNIX01000024">
    <property type="protein sequence ID" value="OXA42884.1"/>
    <property type="molecule type" value="Genomic_DNA"/>
</dbReference>
<feature type="region of interest" description="Disordered" evidence="1">
    <location>
        <begin position="1"/>
        <end position="84"/>
    </location>
</feature>
<comment type="caution">
    <text evidence="2">The sequence shown here is derived from an EMBL/GenBank/DDBJ whole genome shotgun (WGS) entry which is preliminary data.</text>
</comment>
<protein>
    <recommendedName>
        <fullName evidence="4">DUF4806 domain-containing protein</fullName>
    </recommendedName>
</protein>
<accession>A0A226DDH1</accession>
<reference evidence="2 3" key="1">
    <citation type="submission" date="2015-12" db="EMBL/GenBank/DDBJ databases">
        <title>The genome of Folsomia candida.</title>
        <authorList>
            <person name="Faddeeva A."/>
            <person name="Derks M.F."/>
            <person name="Anvar Y."/>
            <person name="Smit S."/>
            <person name="Van Straalen N."/>
            <person name="Roelofs D."/>
        </authorList>
    </citation>
    <scope>NUCLEOTIDE SEQUENCE [LARGE SCALE GENOMIC DNA]</scope>
    <source>
        <strain evidence="2 3">VU population</strain>
        <tissue evidence="2">Whole body</tissue>
    </source>
</reference>
<evidence type="ECO:0000313" key="2">
    <source>
        <dbReference type="EMBL" id="OXA42884.1"/>
    </source>
</evidence>
<organism evidence="2 3">
    <name type="scientific">Folsomia candida</name>
    <name type="common">Springtail</name>
    <dbReference type="NCBI Taxonomy" id="158441"/>
    <lineage>
        <taxon>Eukaryota</taxon>
        <taxon>Metazoa</taxon>
        <taxon>Ecdysozoa</taxon>
        <taxon>Arthropoda</taxon>
        <taxon>Hexapoda</taxon>
        <taxon>Collembola</taxon>
        <taxon>Entomobryomorpha</taxon>
        <taxon>Isotomoidea</taxon>
        <taxon>Isotomidae</taxon>
        <taxon>Proisotominae</taxon>
        <taxon>Folsomia</taxon>
    </lineage>
</organism>